<dbReference type="PANTHER" id="PTHR47491">
    <property type="entry name" value="CAP-GLY DOMAIN LINKER"/>
    <property type="match status" value="1"/>
</dbReference>
<comment type="caution">
    <text evidence="2">The sequence shown here is derived from an EMBL/GenBank/DDBJ whole genome shotgun (WGS) entry which is preliminary data.</text>
</comment>
<evidence type="ECO:0000313" key="2">
    <source>
        <dbReference type="EMBL" id="KAK1381659.1"/>
    </source>
</evidence>
<reference evidence="2" key="1">
    <citation type="submission" date="2023-02" db="EMBL/GenBank/DDBJ databases">
        <title>Genome of toxic invasive species Heracleum sosnowskyi carries increased number of genes despite the absence of recent whole-genome duplications.</title>
        <authorList>
            <person name="Schelkunov M."/>
            <person name="Shtratnikova V."/>
            <person name="Makarenko M."/>
            <person name="Klepikova A."/>
            <person name="Omelchenko D."/>
            <person name="Novikova G."/>
            <person name="Obukhova E."/>
            <person name="Bogdanov V."/>
            <person name="Penin A."/>
            <person name="Logacheva M."/>
        </authorList>
    </citation>
    <scope>NUCLEOTIDE SEQUENCE</scope>
    <source>
        <strain evidence="2">Hsosn_3</strain>
        <tissue evidence="2">Leaf</tissue>
    </source>
</reference>
<evidence type="ECO:0000256" key="1">
    <source>
        <dbReference type="SAM" id="Coils"/>
    </source>
</evidence>
<keyword evidence="3" id="KW-1185">Reference proteome</keyword>
<dbReference type="Proteomes" id="UP001237642">
    <property type="component" value="Unassembled WGS sequence"/>
</dbReference>
<sequence length="115" mass="13562">MNHKLKDLELQMMKKDESISRLRSDLQECTKELTIMKGILPKVSEERDALWEEVKRYSEKNMLLNQEVTVLKKKVETLDEDILLKEGQITILKDNMGRHFNLLGSPNMNEEFLLE</sequence>
<gene>
    <name evidence="2" type="ORF">POM88_019394</name>
</gene>
<keyword evidence="1" id="KW-0175">Coiled coil</keyword>
<organism evidence="2 3">
    <name type="scientific">Heracleum sosnowskyi</name>
    <dbReference type="NCBI Taxonomy" id="360622"/>
    <lineage>
        <taxon>Eukaryota</taxon>
        <taxon>Viridiplantae</taxon>
        <taxon>Streptophyta</taxon>
        <taxon>Embryophyta</taxon>
        <taxon>Tracheophyta</taxon>
        <taxon>Spermatophyta</taxon>
        <taxon>Magnoliopsida</taxon>
        <taxon>eudicotyledons</taxon>
        <taxon>Gunneridae</taxon>
        <taxon>Pentapetalae</taxon>
        <taxon>asterids</taxon>
        <taxon>campanulids</taxon>
        <taxon>Apiales</taxon>
        <taxon>Apiaceae</taxon>
        <taxon>Apioideae</taxon>
        <taxon>apioid superclade</taxon>
        <taxon>Tordylieae</taxon>
        <taxon>Tordyliinae</taxon>
        <taxon>Heracleum</taxon>
    </lineage>
</organism>
<dbReference type="AlphaFoldDB" id="A0AAD8IAU1"/>
<dbReference type="PANTHER" id="PTHR47491:SF5">
    <property type="entry name" value="CAP-GLY DOMAIN LINKER"/>
    <property type="match status" value="1"/>
</dbReference>
<protein>
    <submittedName>
        <fullName evidence="2">Centromere protein F-like</fullName>
    </submittedName>
</protein>
<reference evidence="2" key="2">
    <citation type="submission" date="2023-05" db="EMBL/GenBank/DDBJ databases">
        <authorList>
            <person name="Schelkunov M.I."/>
        </authorList>
    </citation>
    <scope>NUCLEOTIDE SEQUENCE</scope>
    <source>
        <strain evidence="2">Hsosn_3</strain>
        <tissue evidence="2">Leaf</tissue>
    </source>
</reference>
<feature type="coiled-coil region" evidence="1">
    <location>
        <begin position="54"/>
        <end position="81"/>
    </location>
</feature>
<proteinExistence type="predicted"/>
<dbReference type="EMBL" id="JAUIZM010000005">
    <property type="protein sequence ID" value="KAK1381659.1"/>
    <property type="molecule type" value="Genomic_DNA"/>
</dbReference>
<evidence type="ECO:0000313" key="3">
    <source>
        <dbReference type="Proteomes" id="UP001237642"/>
    </source>
</evidence>
<accession>A0AAD8IAU1</accession>
<name>A0AAD8IAU1_9APIA</name>